<sequence>MDNTTAAVVEDYKPGRLGTYALRFMSENSFAYKLFFGPDPHKVRPKVLFLLAGLSLLQIAIWVIAVCVFKPYPSMVGTGALAYTLGLRHAVDADHISAIDNVTRKLLNNNQHPVCVGLFFSLGHSTVVFITSIIVAATANAVANNIEDFSEIGGLIGTSVSITFLVLIAILNLVCMIGVIKTMKRVKKEGVYTEVDIEEYLANRGILGRFFRPVFRFVNASWKMYPLGFLFGLGFDTASEVTLLGITAVQGAQGMSMWLIILLPILFASGMALIDSLDSMLMLFTYTWAYINPVRKLFYNLTITTISVVVAVVVALIELFSLIGEQLELDNGWWRFWYFLADSFEWIGIIIVGAFIVTWGISAVVYRLTGYRDLEKEFDDFKPEKIQIHAATDELPKDIEEGIKSELDSNHDERPSKV</sequence>
<feature type="transmembrane region" description="Helical" evidence="8">
    <location>
        <begin position="114"/>
        <end position="143"/>
    </location>
</feature>
<feature type="transmembrane region" description="Helical" evidence="8">
    <location>
        <begin position="155"/>
        <end position="180"/>
    </location>
</feature>
<name>A0A8H7R4C5_9FUNG</name>
<comment type="similarity">
    <text evidence="2 8">Belongs to the NiCoT transporter (TC 2.A.52) family.</text>
</comment>
<evidence type="ECO:0000313" key="10">
    <source>
        <dbReference type="Proteomes" id="UP000650833"/>
    </source>
</evidence>
<accession>A0A8H7R4C5</accession>
<feature type="transmembrane region" description="Helical" evidence="8">
    <location>
        <begin position="297"/>
        <end position="323"/>
    </location>
</feature>
<evidence type="ECO:0000313" key="9">
    <source>
        <dbReference type="EMBL" id="KAG2204003.1"/>
    </source>
</evidence>
<comment type="subcellular location">
    <subcellularLocation>
        <location evidence="8">Cell membrane</location>
        <topology evidence="8">Multi-pass membrane protein</topology>
    </subcellularLocation>
    <subcellularLocation>
        <location evidence="1">Endomembrane system</location>
        <topology evidence="1">Multi-pass membrane protein</topology>
    </subcellularLocation>
</comment>
<feature type="transmembrane region" description="Helical" evidence="8">
    <location>
        <begin position="214"/>
        <end position="235"/>
    </location>
</feature>
<evidence type="ECO:0000256" key="7">
    <source>
        <dbReference type="ARBA" id="ARBA00023136"/>
    </source>
</evidence>
<evidence type="ECO:0000256" key="6">
    <source>
        <dbReference type="ARBA" id="ARBA00022989"/>
    </source>
</evidence>
<keyword evidence="3 8" id="KW-0813">Transport</keyword>
<dbReference type="EMBL" id="JAEPRC010000209">
    <property type="protein sequence ID" value="KAG2204003.1"/>
    <property type="molecule type" value="Genomic_DNA"/>
</dbReference>
<evidence type="ECO:0000256" key="3">
    <source>
        <dbReference type="ARBA" id="ARBA00022448"/>
    </source>
</evidence>
<keyword evidence="6 8" id="KW-1133">Transmembrane helix</keyword>
<dbReference type="PANTHER" id="PTHR31611:SF0">
    <property type="entry name" value="HIGH-AFFINITY NICKEL TRANSPORT PROTEIN NIC1"/>
    <property type="match status" value="1"/>
</dbReference>
<dbReference type="NCBIfam" id="TIGR00802">
    <property type="entry name" value="nico"/>
    <property type="match status" value="1"/>
</dbReference>
<organism evidence="9 10">
    <name type="scientific">Mucor plumbeus</name>
    <dbReference type="NCBI Taxonomy" id="97098"/>
    <lineage>
        <taxon>Eukaryota</taxon>
        <taxon>Fungi</taxon>
        <taxon>Fungi incertae sedis</taxon>
        <taxon>Mucoromycota</taxon>
        <taxon>Mucoromycotina</taxon>
        <taxon>Mucoromycetes</taxon>
        <taxon>Mucorales</taxon>
        <taxon>Mucorineae</taxon>
        <taxon>Mucoraceae</taxon>
        <taxon>Mucor</taxon>
    </lineage>
</organism>
<evidence type="ECO:0000256" key="4">
    <source>
        <dbReference type="ARBA" id="ARBA00022596"/>
    </source>
</evidence>
<feature type="transmembrane region" description="Helical" evidence="8">
    <location>
        <begin position="47"/>
        <end position="69"/>
    </location>
</feature>
<keyword evidence="5 8" id="KW-0812">Transmembrane</keyword>
<gene>
    <name evidence="9" type="ORF">INT46_003305</name>
</gene>
<keyword evidence="7 8" id="KW-0472">Membrane</keyword>
<dbReference type="AlphaFoldDB" id="A0A8H7R4C5"/>
<keyword evidence="10" id="KW-1185">Reference proteome</keyword>
<dbReference type="GO" id="GO:0005886">
    <property type="term" value="C:plasma membrane"/>
    <property type="evidence" value="ECO:0007669"/>
    <property type="project" value="UniProtKB-SubCell"/>
</dbReference>
<dbReference type="GO" id="GO:0012505">
    <property type="term" value="C:endomembrane system"/>
    <property type="evidence" value="ECO:0007669"/>
    <property type="project" value="UniProtKB-SubCell"/>
</dbReference>
<dbReference type="Pfam" id="PF03824">
    <property type="entry name" value="NicO"/>
    <property type="match status" value="1"/>
</dbReference>
<comment type="caution">
    <text evidence="9">The sequence shown here is derived from an EMBL/GenBank/DDBJ whole genome shotgun (WGS) entry which is preliminary data.</text>
</comment>
<dbReference type="InterPro" id="IPR011541">
    <property type="entry name" value="Ni/Co_transpt_high_affinity"/>
</dbReference>
<feature type="transmembrane region" description="Helical" evidence="8">
    <location>
        <begin position="255"/>
        <end position="277"/>
    </location>
</feature>
<dbReference type="PANTHER" id="PTHR31611">
    <property type="entry name" value="HIGH-AFFINITY NICKEL TRANSPORT PROTEIN NIC1"/>
    <property type="match status" value="1"/>
</dbReference>
<evidence type="ECO:0000256" key="2">
    <source>
        <dbReference type="ARBA" id="ARBA00010892"/>
    </source>
</evidence>
<dbReference type="Proteomes" id="UP000650833">
    <property type="component" value="Unassembled WGS sequence"/>
</dbReference>
<reference evidence="9" key="1">
    <citation type="submission" date="2020-12" db="EMBL/GenBank/DDBJ databases">
        <title>Metabolic potential, ecology and presence of endohyphal bacteria is reflected in genomic diversity of Mucoromycotina.</title>
        <authorList>
            <person name="Muszewska A."/>
            <person name="Okrasinska A."/>
            <person name="Steczkiewicz K."/>
            <person name="Drgas O."/>
            <person name="Orlowska M."/>
            <person name="Perlinska-Lenart U."/>
            <person name="Aleksandrzak-Piekarczyk T."/>
            <person name="Szatraj K."/>
            <person name="Zielenkiewicz U."/>
            <person name="Pilsyk S."/>
            <person name="Malc E."/>
            <person name="Mieczkowski P."/>
            <person name="Kruszewska J.S."/>
            <person name="Biernat P."/>
            <person name="Pawlowska J."/>
        </authorList>
    </citation>
    <scope>NUCLEOTIDE SEQUENCE</scope>
    <source>
        <strain evidence="9">CBS 226.32</strain>
    </source>
</reference>
<evidence type="ECO:0000256" key="5">
    <source>
        <dbReference type="ARBA" id="ARBA00022692"/>
    </source>
</evidence>
<evidence type="ECO:0000256" key="8">
    <source>
        <dbReference type="RuleBase" id="RU362101"/>
    </source>
</evidence>
<dbReference type="OrthoDB" id="5197598at2759"/>
<evidence type="ECO:0000256" key="1">
    <source>
        <dbReference type="ARBA" id="ARBA00004127"/>
    </source>
</evidence>
<feature type="transmembrane region" description="Helical" evidence="8">
    <location>
        <begin position="343"/>
        <end position="366"/>
    </location>
</feature>
<keyword evidence="4" id="KW-0533">Nickel</keyword>
<dbReference type="GO" id="GO:0015099">
    <property type="term" value="F:nickel cation transmembrane transporter activity"/>
    <property type="evidence" value="ECO:0007669"/>
    <property type="project" value="UniProtKB-UniRule"/>
</dbReference>
<dbReference type="InterPro" id="IPR004688">
    <property type="entry name" value="Ni/Co_transpt"/>
</dbReference>
<proteinExistence type="inferred from homology"/>
<protein>
    <recommendedName>
        <fullName evidence="8">Nickel/cobalt efflux system</fullName>
    </recommendedName>
</protein>